<reference evidence="2 3" key="1">
    <citation type="journal article" date="2016" name="Nat. Commun.">
        <title>Thousands of microbial genomes shed light on interconnected biogeochemical processes in an aquifer system.</title>
        <authorList>
            <person name="Anantharaman K."/>
            <person name="Brown C.T."/>
            <person name="Hug L.A."/>
            <person name="Sharon I."/>
            <person name="Castelle C.J."/>
            <person name="Probst A.J."/>
            <person name="Thomas B.C."/>
            <person name="Singh A."/>
            <person name="Wilkins M.J."/>
            <person name="Karaoz U."/>
            <person name="Brodie E.L."/>
            <person name="Williams K.H."/>
            <person name="Hubbard S.S."/>
            <person name="Banfield J.F."/>
        </authorList>
    </citation>
    <scope>NUCLEOTIDE SEQUENCE [LARGE SCALE GENOMIC DNA]</scope>
</reference>
<accession>A0A1F5X202</accession>
<protein>
    <submittedName>
        <fullName evidence="2">Uncharacterized protein</fullName>
    </submittedName>
</protein>
<feature type="transmembrane region" description="Helical" evidence="1">
    <location>
        <begin position="75"/>
        <end position="94"/>
    </location>
</feature>
<comment type="caution">
    <text evidence="2">The sequence shown here is derived from an EMBL/GenBank/DDBJ whole genome shotgun (WGS) entry which is preliminary data.</text>
</comment>
<evidence type="ECO:0000313" key="2">
    <source>
        <dbReference type="EMBL" id="OGF81926.1"/>
    </source>
</evidence>
<keyword evidence="1" id="KW-0472">Membrane</keyword>
<sequence>MKKFLPAIGMIIVIAGGVAGGLVFSVSAGQNGLMAGPSGFMIGASIVFFILKWFLPDFIENEESKKVPMATGKHWLLVLIFVFAVLVYLTGVGIDW</sequence>
<dbReference type="EMBL" id="MFID01000001">
    <property type="protein sequence ID" value="OGF81926.1"/>
    <property type="molecule type" value="Genomic_DNA"/>
</dbReference>
<feature type="transmembrane region" description="Helical" evidence="1">
    <location>
        <begin position="34"/>
        <end position="55"/>
    </location>
</feature>
<keyword evidence="1" id="KW-0812">Transmembrane</keyword>
<name>A0A1F5X202_9BACT</name>
<proteinExistence type="predicted"/>
<dbReference type="Proteomes" id="UP000178114">
    <property type="component" value="Unassembled WGS sequence"/>
</dbReference>
<gene>
    <name evidence="2" type="ORF">A2930_01635</name>
</gene>
<dbReference type="STRING" id="1798351.A2930_01635"/>
<dbReference type="AlphaFoldDB" id="A0A1F5X202"/>
<keyword evidence="1" id="KW-1133">Transmembrane helix</keyword>
<evidence type="ECO:0000256" key="1">
    <source>
        <dbReference type="SAM" id="Phobius"/>
    </source>
</evidence>
<organism evidence="2 3">
    <name type="scientific">Candidatus Giovannonibacteria bacterium RIFCSPLOWO2_01_FULL_45_34</name>
    <dbReference type="NCBI Taxonomy" id="1798351"/>
    <lineage>
        <taxon>Bacteria</taxon>
        <taxon>Candidatus Giovannoniibacteriota</taxon>
    </lineage>
</organism>
<feature type="transmembrane region" description="Helical" evidence="1">
    <location>
        <begin position="7"/>
        <end position="28"/>
    </location>
</feature>
<evidence type="ECO:0000313" key="3">
    <source>
        <dbReference type="Proteomes" id="UP000178114"/>
    </source>
</evidence>